<feature type="region of interest" description="Disordered" evidence="1">
    <location>
        <begin position="262"/>
        <end position="292"/>
    </location>
</feature>
<feature type="region of interest" description="Disordered" evidence="1">
    <location>
        <begin position="222"/>
        <end position="242"/>
    </location>
</feature>
<protein>
    <recommendedName>
        <fullName evidence="5">Histone deacetylase complex subunit SAP130 C-terminal domain-containing protein</fullName>
    </recommendedName>
</protein>
<evidence type="ECO:0000313" key="4">
    <source>
        <dbReference type="Proteomes" id="UP000677228"/>
    </source>
</evidence>
<feature type="compositionally biased region" description="Polar residues" evidence="1">
    <location>
        <begin position="679"/>
        <end position="694"/>
    </location>
</feature>
<organism evidence="2 4">
    <name type="scientific">Didymodactylos carnosus</name>
    <dbReference type="NCBI Taxonomy" id="1234261"/>
    <lineage>
        <taxon>Eukaryota</taxon>
        <taxon>Metazoa</taxon>
        <taxon>Spiralia</taxon>
        <taxon>Gnathifera</taxon>
        <taxon>Rotifera</taxon>
        <taxon>Eurotatoria</taxon>
        <taxon>Bdelloidea</taxon>
        <taxon>Philodinida</taxon>
        <taxon>Philodinidae</taxon>
        <taxon>Didymodactylos</taxon>
    </lineage>
</organism>
<dbReference type="EMBL" id="CAJOBA010001160">
    <property type="protein sequence ID" value="CAF3579727.1"/>
    <property type="molecule type" value="Genomic_DNA"/>
</dbReference>
<feature type="compositionally biased region" description="Polar residues" evidence="1">
    <location>
        <begin position="722"/>
        <end position="760"/>
    </location>
</feature>
<feature type="region of interest" description="Disordered" evidence="1">
    <location>
        <begin position="173"/>
        <end position="192"/>
    </location>
</feature>
<reference evidence="2" key="1">
    <citation type="submission" date="2021-02" db="EMBL/GenBank/DDBJ databases">
        <authorList>
            <person name="Nowell W R."/>
        </authorList>
    </citation>
    <scope>NUCLEOTIDE SEQUENCE</scope>
</reference>
<feature type="non-terminal residue" evidence="2">
    <location>
        <position position="1"/>
    </location>
</feature>
<evidence type="ECO:0000313" key="2">
    <source>
        <dbReference type="EMBL" id="CAF0796706.1"/>
    </source>
</evidence>
<gene>
    <name evidence="2" type="ORF">OVA965_LOCUS4424</name>
    <name evidence="3" type="ORF">TMI583_LOCUS4419</name>
</gene>
<feature type="compositionally biased region" description="Low complexity" evidence="1">
    <location>
        <begin position="223"/>
        <end position="242"/>
    </location>
</feature>
<comment type="caution">
    <text evidence="2">The sequence shown here is derived from an EMBL/GenBank/DDBJ whole genome shotgun (WGS) entry which is preliminary data.</text>
</comment>
<dbReference type="EMBL" id="CAJNOK010001161">
    <property type="protein sequence ID" value="CAF0796706.1"/>
    <property type="molecule type" value="Genomic_DNA"/>
</dbReference>
<evidence type="ECO:0008006" key="5">
    <source>
        <dbReference type="Google" id="ProtNLM"/>
    </source>
</evidence>
<name>A0A8S2D2D1_9BILA</name>
<feature type="compositionally biased region" description="Low complexity" evidence="1">
    <location>
        <begin position="262"/>
        <end position="291"/>
    </location>
</feature>
<feature type="region of interest" description="Disordered" evidence="1">
    <location>
        <begin position="674"/>
        <end position="806"/>
    </location>
</feature>
<sequence length="1147" mass="126232">FIYMIVFCNQNVAMSDVLTRTTASNDEQIFDLTDSTSSSLIYSGLKLHPKPLIPTISMPGIANPTSIVKKLTIPDAHIDGNKLSSTNCNSLSNLRQPTVHLTSNNNINNTSSSTSATHNSSSIRLVAQQKPLSSTPITSSQPVQLQILNKPIPNIVAMSPIIQTTSQLQQASTLSQTNKTVNGTNSGNTPPSSYPQFPKAFILNQQQPTMVAQTSSFLPKVHQQTFQSSSNSSSPPQTTTTIKHNNTITTLSSSILTPQSSSASLLTLGPPNSFSSSSSPPTNITVSTPNSLSSHVATVTPKIQTLNSILPTDLNGQTQQTQQQPIYLQSPHNTQFSDTNSKLSSNALQITVKSATSQLQSNTATAVMNNHIHSTHQSQPQSQQVFSLATKNKLTVVQPYMPTATTNFTTNNTKNIHTQSPSTTKLVIQQGNTIWPHAQSNLLNCTTVPKIYSIPHQSVMQAKVLSRPVQLIQTDHINKTSDVCFLHSARTTEIKSEKNDNGMSTSFQIAGMQMAVSSAENNFTPLNVQVPHFSKNQDSGPTYIQLSLLPSPSNDVTHQTFTTSNHFSIPQSINNSTHHQHRPVSSFNQNINANGLSSMDQQQMTFSNAASLLQNFPNAVSGTTTASFLSASPSILSTNTNQILINNPISQSVRHHSIDNNSITTPVIREVQLEEKTNESVMKTSTLSATTQSKPVVHKTSTSSSTSSGHPPNKGRPRLPLQPSTQQVSASPPTSTLSDVATSLGVSPNTISQTTSSNRTISRKHKLTDEDSLSGQPAAKIAHSDYREHYDSSSQTPTLSIMKKPRKQRYRTKWSLENSTPVTLIHQQSLEALPVNSSHPPGTTSIGVNCSLVNMNTAIKRSTKKKQSIIESTTTITIDKSTELNRRKVSRRLATVNTQTPLLQTTIKKKRSLQKHSSFTDKIQAIVTKVKQEPLTIEEHQMNTPKTSRQKSVDEIDDELLKRLSKDFVYFDQKTGIRWVGKKFRPHTNIITSRVTWKPRSNHFEKYTDITKTNPKRTVSMKSLQTVTKKLDSPDACWRIHCLTNYLTNLTCDEQETKKELSDIALSLNSLNITDKTIQNKIEDLLEANIQRHRCFCDQIGETKTILLSMLDHSKFVRDMLIRTKTKTSISSSSSTTVATTIRRKDR</sequence>
<evidence type="ECO:0000313" key="3">
    <source>
        <dbReference type="EMBL" id="CAF3579727.1"/>
    </source>
</evidence>
<evidence type="ECO:0000256" key="1">
    <source>
        <dbReference type="SAM" id="MobiDB-lite"/>
    </source>
</evidence>
<feature type="compositionally biased region" description="Basic and acidic residues" evidence="1">
    <location>
        <begin position="782"/>
        <end position="791"/>
    </location>
</feature>
<accession>A0A8S2D2D1</accession>
<feature type="compositionally biased region" description="Polar residues" evidence="1">
    <location>
        <begin position="178"/>
        <end position="192"/>
    </location>
</feature>
<proteinExistence type="predicted"/>
<dbReference type="Proteomes" id="UP000677228">
    <property type="component" value="Unassembled WGS sequence"/>
</dbReference>
<dbReference type="AlphaFoldDB" id="A0A8S2D2D1"/>
<dbReference type="Proteomes" id="UP000682733">
    <property type="component" value="Unassembled WGS sequence"/>
</dbReference>